<dbReference type="InterPro" id="IPR007313">
    <property type="entry name" value="FxsA"/>
</dbReference>
<evidence type="ECO:0000256" key="1">
    <source>
        <dbReference type="SAM" id="Phobius"/>
    </source>
</evidence>
<evidence type="ECO:0000313" key="2">
    <source>
        <dbReference type="EMBL" id="MDN7240264.1"/>
    </source>
</evidence>
<dbReference type="NCBIfam" id="NF008528">
    <property type="entry name" value="PRK11463.1-2"/>
    <property type="match status" value="1"/>
</dbReference>
<keyword evidence="3" id="KW-1185">Reference proteome</keyword>
<dbReference type="PANTHER" id="PTHR35335:SF1">
    <property type="entry name" value="UPF0716 PROTEIN FXSA"/>
    <property type="match status" value="1"/>
</dbReference>
<gene>
    <name evidence="2" type="ORF">QWY14_00610</name>
</gene>
<comment type="caution">
    <text evidence="2">The sequence shown here is derived from an EMBL/GenBank/DDBJ whole genome shotgun (WGS) entry which is preliminary data.</text>
</comment>
<keyword evidence="1" id="KW-0812">Transmembrane</keyword>
<accession>A0ABT8MXA7</accession>
<feature type="transmembrane region" description="Helical" evidence="1">
    <location>
        <begin position="28"/>
        <end position="47"/>
    </location>
</feature>
<organism evidence="2 3">
    <name type="scientific">Planococcus shixiaomingii</name>
    <dbReference type="NCBI Taxonomy" id="3058393"/>
    <lineage>
        <taxon>Bacteria</taxon>
        <taxon>Bacillati</taxon>
        <taxon>Bacillota</taxon>
        <taxon>Bacilli</taxon>
        <taxon>Bacillales</taxon>
        <taxon>Caryophanaceae</taxon>
        <taxon>Planococcus</taxon>
    </lineage>
</organism>
<protein>
    <submittedName>
        <fullName evidence="2">FxsA family protein</fullName>
    </submittedName>
</protein>
<sequence>MMKWFFLALVIVPTLELALLIWAGGKIGFFPTIAIIVATGLVGAYLAKKKGLKAIRDVQEALNNFQAPADQLISAAFVLVGGILLLTPGFISDAVGFSMLFTPTQKLFKPIVYRLIQKKMRNARVIVQ</sequence>
<dbReference type="Pfam" id="PF04186">
    <property type="entry name" value="FxsA"/>
    <property type="match status" value="1"/>
</dbReference>
<proteinExistence type="predicted"/>
<keyword evidence="1" id="KW-1133">Transmembrane helix</keyword>
<dbReference type="PANTHER" id="PTHR35335">
    <property type="entry name" value="UPF0716 PROTEIN FXSA"/>
    <property type="match status" value="1"/>
</dbReference>
<feature type="transmembrane region" description="Helical" evidence="1">
    <location>
        <begin position="72"/>
        <end position="91"/>
    </location>
</feature>
<evidence type="ECO:0000313" key="3">
    <source>
        <dbReference type="Proteomes" id="UP001172055"/>
    </source>
</evidence>
<dbReference type="RefSeq" id="WP_301722315.1">
    <property type="nucleotide sequence ID" value="NZ_JAUJWV010000001.1"/>
</dbReference>
<name>A0ABT8MXA7_9BACL</name>
<dbReference type="EMBL" id="JAUJWV010000001">
    <property type="protein sequence ID" value="MDN7240264.1"/>
    <property type="molecule type" value="Genomic_DNA"/>
</dbReference>
<reference evidence="2 3" key="1">
    <citation type="submission" date="2023-06" db="EMBL/GenBank/DDBJ databases">
        <title>Novel species in genus Planococcus.</title>
        <authorList>
            <person name="Ning S."/>
        </authorList>
    </citation>
    <scope>NUCLEOTIDE SEQUENCE [LARGE SCALE GENOMIC DNA]</scope>
    <source>
        <strain evidence="2 3">N028</strain>
    </source>
</reference>
<dbReference type="Proteomes" id="UP001172055">
    <property type="component" value="Unassembled WGS sequence"/>
</dbReference>
<keyword evidence="1" id="KW-0472">Membrane</keyword>